<evidence type="ECO:0000256" key="1">
    <source>
        <dbReference type="SAM" id="SignalP"/>
    </source>
</evidence>
<feature type="chain" id="PRO_5043497970" description="Glycine-rich protein" evidence="1">
    <location>
        <begin position="21"/>
        <end position="78"/>
    </location>
</feature>
<organism evidence="2 3">
    <name type="scientific">Cardiocondyla obscurior</name>
    <dbReference type="NCBI Taxonomy" id="286306"/>
    <lineage>
        <taxon>Eukaryota</taxon>
        <taxon>Metazoa</taxon>
        <taxon>Ecdysozoa</taxon>
        <taxon>Arthropoda</taxon>
        <taxon>Hexapoda</taxon>
        <taxon>Insecta</taxon>
        <taxon>Pterygota</taxon>
        <taxon>Neoptera</taxon>
        <taxon>Endopterygota</taxon>
        <taxon>Hymenoptera</taxon>
        <taxon>Apocrita</taxon>
        <taxon>Aculeata</taxon>
        <taxon>Formicoidea</taxon>
        <taxon>Formicidae</taxon>
        <taxon>Myrmicinae</taxon>
        <taxon>Cardiocondyla</taxon>
    </lineage>
</organism>
<evidence type="ECO:0000313" key="3">
    <source>
        <dbReference type="Proteomes" id="UP001430953"/>
    </source>
</evidence>
<dbReference type="AlphaFoldDB" id="A0AAW2EGB5"/>
<dbReference type="EMBL" id="JADYXP020000022">
    <property type="protein sequence ID" value="KAL0102748.1"/>
    <property type="molecule type" value="Genomic_DNA"/>
</dbReference>
<sequence>MKSTILISILLALLLQFCSAQYPFSGMGNGLMRGNRGRGRPGGYDDGWNMMGMGRGQGYNTGGLGMGGEGMMGGAYTN</sequence>
<gene>
    <name evidence="2" type="ORF">PUN28_018211</name>
</gene>
<evidence type="ECO:0000313" key="2">
    <source>
        <dbReference type="EMBL" id="KAL0102748.1"/>
    </source>
</evidence>
<name>A0AAW2EGB5_9HYME</name>
<protein>
    <recommendedName>
        <fullName evidence="4">Glycine-rich protein</fullName>
    </recommendedName>
</protein>
<evidence type="ECO:0008006" key="4">
    <source>
        <dbReference type="Google" id="ProtNLM"/>
    </source>
</evidence>
<accession>A0AAW2EGB5</accession>
<reference evidence="2 3" key="1">
    <citation type="submission" date="2023-03" db="EMBL/GenBank/DDBJ databases">
        <title>High recombination rates correlate with genetic variation in Cardiocondyla obscurior ants.</title>
        <authorList>
            <person name="Errbii M."/>
        </authorList>
    </citation>
    <scope>NUCLEOTIDE SEQUENCE [LARGE SCALE GENOMIC DNA]</scope>
    <source>
        <strain evidence="2">Alpha-2009</strain>
        <tissue evidence="2">Whole body</tissue>
    </source>
</reference>
<keyword evidence="1" id="KW-0732">Signal</keyword>
<feature type="signal peptide" evidence="1">
    <location>
        <begin position="1"/>
        <end position="20"/>
    </location>
</feature>
<proteinExistence type="predicted"/>
<dbReference type="Proteomes" id="UP001430953">
    <property type="component" value="Unassembled WGS sequence"/>
</dbReference>
<keyword evidence="3" id="KW-1185">Reference proteome</keyword>
<comment type="caution">
    <text evidence="2">The sequence shown here is derived from an EMBL/GenBank/DDBJ whole genome shotgun (WGS) entry which is preliminary data.</text>
</comment>